<organism evidence="1 2">
    <name type="scientific">Parapedobacter koreensis</name>
    <dbReference type="NCBI Taxonomy" id="332977"/>
    <lineage>
        <taxon>Bacteria</taxon>
        <taxon>Pseudomonadati</taxon>
        <taxon>Bacteroidota</taxon>
        <taxon>Sphingobacteriia</taxon>
        <taxon>Sphingobacteriales</taxon>
        <taxon>Sphingobacteriaceae</taxon>
        <taxon>Parapedobacter</taxon>
    </lineage>
</organism>
<evidence type="ECO:0000313" key="2">
    <source>
        <dbReference type="Proteomes" id="UP000198916"/>
    </source>
</evidence>
<protein>
    <submittedName>
        <fullName evidence="1">Uncharacterized protein</fullName>
    </submittedName>
</protein>
<dbReference type="Proteomes" id="UP000198916">
    <property type="component" value="Unassembled WGS sequence"/>
</dbReference>
<dbReference type="STRING" id="332977.SAMN05421740_11517"/>
<dbReference type="AlphaFoldDB" id="A0A1H7UDZ9"/>
<sequence>MKFLLDKFQPFDLGDRNQFLNDLLFLILQSKPNVKVG</sequence>
<accession>A0A1H7UDZ9</accession>
<gene>
    <name evidence="1" type="ORF">SAMN05421740_11517</name>
</gene>
<keyword evidence="2" id="KW-1185">Reference proteome</keyword>
<evidence type="ECO:0000313" key="1">
    <source>
        <dbReference type="EMBL" id="SEL95233.1"/>
    </source>
</evidence>
<name>A0A1H7UDZ9_9SPHI</name>
<dbReference type="EMBL" id="FNZR01000015">
    <property type="protein sequence ID" value="SEL95233.1"/>
    <property type="molecule type" value="Genomic_DNA"/>
</dbReference>
<reference evidence="2" key="1">
    <citation type="submission" date="2016-10" db="EMBL/GenBank/DDBJ databases">
        <authorList>
            <person name="Varghese N."/>
            <person name="Submissions S."/>
        </authorList>
    </citation>
    <scope>NUCLEOTIDE SEQUENCE [LARGE SCALE GENOMIC DNA]</scope>
    <source>
        <strain evidence="2">Jip14</strain>
    </source>
</reference>
<proteinExistence type="predicted"/>